<feature type="domain" description="Methyltransferase type 11" evidence="1">
    <location>
        <begin position="49"/>
        <end position="145"/>
    </location>
</feature>
<dbReference type="GO" id="GO:0032259">
    <property type="term" value="P:methylation"/>
    <property type="evidence" value="ECO:0007669"/>
    <property type="project" value="UniProtKB-KW"/>
</dbReference>
<dbReference type="GO" id="GO:0008757">
    <property type="term" value="F:S-adenosylmethionine-dependent methyltransferase activity"/>
    <property type="evidence" value="ECO:0007669"/>
    <property type="project" value="InterPro"/>
</dbReference>
<keyword evidence="2" id="KW-0808">Transferase</keyword>
<sequence length="298" mass="33984">MSSSNHHDKVDRQFGEQAQAYLTSQVHAKGNDLDYLTATLKSYPDARVLDMGCGAGHVSFIAAQTTKEVVAYDLSTDMLNVVAAMAKERQYHNLSVTQGIAEKLPFPDQSFDIVLSRYSAHHWQDVGKGMREAYRVLKPGGKIIIIDVVSPGHPVFDIWLQTVEALRDTSHVRDYTPGEWMTFFTESGFIIDRVQRERLPLNFATWITRMRTPEHFVKAVRAYQQSSSQEVNRYFELQEDGSFTSDLMIIEELVLFNSAFDSYCLIEYVLSGQYNTYPFEKYVENQILALSPTLCSFT</sequence>
<organism evidence="2 3">
    <name type="scientific">Zophobihabitans entericus</name>
    <dbReference type="NCBI Taxonomy" id="1635327"/>
    <lineage>
        <taxon>Bacteria</taxon>
        <taxon>Pseudomonadati</taxon>
        <taxon>Pseudomonadota</taxon>
        <taxon>Gammaproteobacteria</taxon>
        <taxon>Orbales</taxon>
        <taxon>Orbaceae</taxon>
        <taxon>Zophobihabitans</taxon>
    </lineage>
</organism>
<gene>
    <name evidence="2" type="ORF">IPMB12_04045</name>
</gene>
<dbReference type="InterPro" id="IPR029063">
    <property type="entry name" value="SAM-dependent_MTases_sf"/>
</dbReference>
<dbReference type="SUPFAM" id="SSF53335">
    <property type="entry name" value="S-adenosyl-L-methionine-dependent methyltransferases"/>
    <property type="match status" value="1"/>
</dbReference>
<dbReference type="InParanoid" id="A0A6G9IAR5"/>
<dbReference type="EMBL" id="CP050253">
    <property type="protein sequence ID" value="QIQ20927.1"/>
    <property type="molecule type" value="Genomic_DNA"/>
</dbReference>
<reference evidence="2 3" key="1">
    <citation type="submission" date="2020-03" db="EMBL/GenBank/DDBJ databases">
        <title>Complete genome sequence of Orbus sp. IPMB12 (BCRC 80908).</title>
        <authorList>
            <person name="Lo W.-S."/>
            <person name="Chang T.-H."/>
            <person name="Kuo C.-H."/>
        </authorList>
    </citation>
    <scope>NUCLEOTIDE SEQUENCE [LARGE SCALE GENOMIC DNA]</scope>
    <source>
        <strain evidence="2 3">IPMB12</strain>
    </source>
</reference>
<name>A0A6G9IAR5_9GAMM</name>
<evidence type="ECO:0000313" key="3">
    <source>
        <dbReference type="Proteomes" id="UP000501168"/>
    </source>
</evidence>
<keyword evidence="2" id="KW-0489">Methyltransferase</keyword>
<dbReference type="PANTHER" id="PTHR43591:SF24">
    <property type="entry name" value="2-METHOXY-6-POLYPRENYL-1,4-BENZOQUINOL METHYLASE, MITOCHONDRIAL"/>
    <property type="match status" value="1"/>
</dbReference>
<dbReference type="KEGG" id="orb:IPMB12_04045"/>
<dbReference type="PANTHER" id="PTHR43591">
    <property type="entry name" value="METHYLTRANSFERASE"/>
    <property type="match status" value="1"/>
</dbReference>
<keyword evidence="3" id="KW-1185">Reference proteome</keyword>
<dbReference type="InterPro" id="IPR013216">
    <property type="entry name" value="Methyltransf_11"/>
</dbReference>
<evidence type="ECO:0000313" key="2">
    <source>
        <dbReference type="EMBL" id="QIQ20927.1"/>
    </source>
</evidence>
<dbReference type="Gene3D" id="3.40.50.150">
    <property type="entry name" value="Vaccinia Virus protein VP39"/>
    <property type="match status" value="1"/>
</dbReference>
<dbReference type="CDD" id="cd02440">
    <property type="entry name" value="AdoMet_MTases"/>
    <property type="match status" value="1"/>
</dbReference>
<accession>A0A6G9IAR5</accession>
<dbReference type="FunCoup" id="A0A6G9IAR5">
    <property type="interactions" value="40"/>
</dbReference>
<evidence type="ECO:0000259" key="1">
    <source>
        <dbReference type="Pfam" id="PF08241"/>
    </source>
</evidence>
<protein>
    <submittedName>
        <fullName evidence="2">Class I SAM-dependent methyltransferase</fullName>
    </submittedName>
</protein>
<dbReference type="Pfam" id="PF08241">
    <property type="entry name" value="Methyltransf_11"/>
    <property type="match status" value="1"/>
</dbReference>
<dbReference type="AlphaFoldDB" id="A0A6G9IAR5"/>
<proteinExistence type="predicted"/>
<dbReference type="Proteomes" id="UP000501168">
    <property type="component" value="Chromosome"/>
</dbReference>